<dbReference type="PROSITE" id="PS51257">
    <property type="entry name" value="PROKAR_LIPOPROTEIN"/>
    <property type="match status" value="1"/>
</dbReference>
<protein>
    <submittedName>
        <fullName evidence="3">DUF1214 domain-containing protein</fullName>
    </submittedName>
</protein>
<dbReference type="AlphaFoldDB" id="A0A965ZEZ0"/>
<feature type="domain" description="DUF1254" evidence="2">
    <location>
        <begin position="103"/>
        <end position="233"/>
    </location>
</feature>
<dbReference type="RefSeq" id="WP_166584862.1">
    <property type="nucleotide sequence ID" value="NZ_WWEO01000039.1"/>
</dbReference>
<gene>
    <name evidence="3" type="ORF">GSY63_05735</name>
</gene>
<reference evidence="3" key="2">
    <citation type="submission" date="2020-10" db="EMBL/GenBank/DDBJ databases">
        <title>Mucilaginibacter sp. nov., isolated from soil.</title>
        <authorList>
            <person name="Jeon C.O."/>
        </authorList>
    </citation>
    <scope>NUCLEOTIDE SEQUENCE</scope>
    <source>
        <strain evidence="3">R11</strain>
    </source>
</reference>
<feature type="domain" description="DUF1214" evidence="1">
    <location>
        <begin position="375"/>
        <end position="482"/>
    </location>
</feature>
<keyword evidence="4" id="KW-1185">Reference proteome</keyword>
<comment type="caution">
    <text evidence="3">The sequence shown here is derived from an EMBL/GenBank/DDBJ whole genome shotgun (WGS) entry which is preliminary data.</text>
</comment>
<dbReference type="PANTHER" id="PTHR36509:SF2">
    <property type="entry name" value="BLL3101 PROTEIN"/>
    <property type="match status" value="1"/>
</dbReference>
<organism evidence="3 4">
    <name type="scientific">Mucilaginibacter agri</name>
    <dbReference type="NCBI Taxonomy" id="2695265"/>
    <lineage>
        <taxon>Bacteria</taxon>
        <taxon>Pseudomonadati</taxon>
        <taxon>Bacteroidota</taxon>
        <taxon>Sphingobacteriia</taxon>
        <taxon>Sphingobacteriales</taxon>
        <taxon>Sphingobacteriaceae</taxon>
        <taxon>Mucilaginibacter</taxon>
    </lineage>
</organism>
<evidence type="ECO:0000313" key="4">
    <source>
        <dbReference type="Proteomes" id="UP000638732"/>
    </source>
</evidence>
<dbReference type="SUPFAM" id="SSF160935">
    <property type="entry name" value="VPA0735-like"/>
    <property type="match status" value="1"/>
</dbReference>
<dbReference type="InterPro" id="IPR010621">
    <property type="entry name" value="DUF1214"/>
</dbReference>
<sequence length="499" mass="56074">MKTSLITIASLLLLASCGQKKGDQTTVDSTTVVKDSSTTVTVRDSLPPPPAPNTTLTDAYVKNLATSIYAWGWPMANIHNRLDLFKKVPYPVYAEGVLPTAPVNQTCMLNDYVQPQERAVACPNQDVVYGMSPLDFTKDAIVVQIPDFGDRFWVYQVCDQRTDGFASLGKMYGTKPGFYLLAGKNWNGKVPDGIIKVFRCATRYGIVIPRVFQTDDPADKQAIQPLINQIGVYELSKFDGKMKVTDWKKLPSTPPDKDAASKPETKWVVPEKFFDQLPDILTEVPPLRGEEAFYAQMHALLNAMAKNPKYKEIATSAAIEAEQNYVTPLFQFINVGYPVKYHWSTQRNGAQFGYDYLTRLACAKANIFVNKPNETKYFYQDLDSSAVRLNGNNKYTVTFAKGQTPPVKGFWSLTLYNTKHFFEPNQLNRYSLGTKNKNLQTNADGSLTLYVQSTPPEASKMSNWLPAPKEQFSLYVRCYWPDESVLNDSWTPPAVVKVK</sequence>
<name>A0A965ZEZ0_9SPHI</name>
<dbReference type="InterPro" id="IPR037049">
    <property type="entry name" value="DUF1214_C_sf"/>
</dbReference>
<dbReference type="Gene3D" id="2.60.40.1610">
    <property type="entry name" value="Domain of unknown function DUF1254"/>
    <property type="match status" value="1"/>
</dbReference>
<proteinExistence type="predicted"/>
<dbReference type="PANTHER" id="PTHR36509">
    <property type="entry name" value="BLL3101 PROTEIN"/>
    <property type="match status" value="1"/>
</dbReference>
<dbReference type="Gene3D" id="2.60.120.600">
    <property type="entry name" value="Domain of unknown function DUF1214, C-terminal domain"/>
    <property type="match status" value="1"/>
</dbReference>
<dbReference type="Proteomes" id="UP000638732">
    <property type="component" value="Unassembled WGS sequence"/>
</dbReference>
<accession>A0A965ZEZ0</accession>
<dbReference type="Pfam" id="PF06742">
    <property type="entry name" value="DUF1214"/>
    <property type="match status" value="1"/>
</dbReference>
<dbReference type="InterPro" id="IPR010679">
    <property type="entry name" value="DUF1254"/>
</dbReference>
<dbReference type="Pfam" id="PF06863">
    <property type="entry name" value="DUF1254"/>
    <property type="match status" value="1"/>
</dbReference>
<evidence type="ECO:0000259" key="2">
    <source>
        <dbReference type="Pfam" id="PF06863"/>
    </source>
</evidence>
<dbReference type="InterPro" id="IPR037050">
    <property type="entry name" value="DUF1254_sf"/>
</dbReference>
<dbReference type="EMBL" id="WWEO01000039">
    <property type="protein sequence ID" value="NCD68847.1"/>
    <property type="molecule type" value="Genomic_DNA"/>
</dbReference>
<evidence type="ECO:0000313" key="3">
    <source>
        <dbReference type="EMBL" id="NCD68847.1"/>
    </source>
</evidence>
<reference evidence="3" key="1">
    <citation type="submission" date="2020-01" db="EMBL/GenBank/DDBJ databases">
        <authorList>
            <person name="Seo Y.L."/>
        </authorList>
    </citation>
    <scope>NUCLEOTIDE SEQUENCE</scope>
    <source>
        <strain evidence="3">R11</strain>
    </source>
</reference>
<evidence type="ECO:0000259" key="1">
    <source>
        <dbReference type="Pfam" id="PF06742"/>
    </source>
</evidence>